<evidence type="ECO:0008006" key="5">
    <source>
        <dbReference type="Google" id="ProtNLM"/>
    </source>
</evidence>
<dbReference type="GO" id="GO:0050660">
    <property type="term" value="F:flavin adenine dinucleotide binding"/>
    <property type="evidence" value="ECO:0007669"/>
    <property type="project" value="TreeGrafter"/>
</dbReference>
<dbReference type="Gene3D" id="3.50.50.60">
    <property type="entry name" value="FAD/NAD(P)-binding domain"/>
    <property type="match status" value="2"/>
</dbReference>
<sequence>MNRLTSLLFVIISTLSCVKSTGNAVHHEYCVVGAGPGGLQLGFYLERAGRDYIIFERDALAGAFYTKYPRHRKLISINKRHTGKTNKEFNMRHDWNSLLSDDESLLMTKYSKQFFPDADILVRYLNDYATKLKLKVQYNTNILHVSRSEEEDDALFHLKDQNETEYTCKNLVICTGIAVENLPRKFKGFEYTESYSDISTNPDDYEGQTVLIVGRGNSAFETADSIMGATNLIHMFARSRVRLSWETHYVGDLRAVNNGILDTYQLKSLDALLEAPIEEMAVIKRDGKLFVDAFDGTGENIVTADQPISESGRAPDNFAVREPYDRVIRCLGFKFDFSIFDNTTKPRPSRGKRSKKYPAIKPSYESTSIPRLYFAGTNTHSVDFRKSAGGFIHGFRYTARTLHRVLEWRNHKVVWPHVTVPIVEVVNVILKRINEASGIYQMFGVLGEVMILRDNGKVEYYEEFPIRLIHQFEEFTGRPAGPMIVLNMEYGKDFSGAGKDTFKSDRATGEPGEAHKSNFLHPVIYFYKEPPTALPKETKEVVLPRPDRLHHMVEDFLTQWTAPNSHILPLRRFIENVVQSDLRSFFASTCFKIMMTQKTAPINCQGHYTEGRMSLEKTYNLY</sequence>
<organism evidence="3 4">
    <name type="scientific">Pocillopora meandrina</name>
    <dbReference type="NCBI Taxonomy" id="46732"/>
    <lineage>
        <taxon>Eukaryota</taxon>
        <taxon>Metazoa</taxon>
        <taxon>Cnidaria</taxon>
        <taxon>Anthozoa</taxon>
        <taxon>Hexacorallia</taxon>
        <taxon>Scleractinia</taxon>
        <taxon>Astrocoeniina</taxon>
        <taxon>Pocilloporidae</taxon>
        <taxon>Pocillopora</taxon>
    </lineage>
</organism>
<evidence type="ECO:0000256" key="2">
    <source>
        <dbReference type="SAM" id="SignalP"/>
    </source>
</evidence>
<name>A0AAU9VYB0_9CNID</name>
<dbReference type="Proteomes" id="UP001159428">
    <property type="component" value="Unassembled WGS sequence"/>
</dbReference>
<evidence type="ECO:0000256" key="1">
    <source>
        <dbReference type="ARBA" id="ARBA00023002"/>
    </source>
</evidence>
<dbReference type="PRINTS" id="PR00368">
    <property type="entry name" value="FADPNR"/>
</dbReference>
<feature type="signal peptide" evidence="2">
    <location>
        <begin position="1"/>
        <end position="20"/>
    </location>
</feature>
<feature type="chain" id="PRO_5043314318" description="FAD-dependent oxidoreductase domain-containing protein 2" evidence="2">
    <location>
        <begin position="21"/>
        <end position="622"/>
    </location>
</feature>
<gene>
    <name evidence="3" type="ORF">PMEA_00026124</name>
</gene>
<proteinExistence type="predicted"/>
<evidence type="ECO:0000313" key="3">
    <source>
        <dbReference type="EMBL" id="CAH3039450.1"/>
    </source>
</evidence>
<dbReference type="InterPro" id="IPR050982">
    <property type="entry name" value="Auxin_biosynth/cation_transpt"/>
</dbReference>
<dbReference type="GO" id="GO:0005788">
    <property type="term" value="C:endoplasmic reticulum lumen"/>
    <property type="evidence" value="ECO:0007669"/>
    <property type="project" value="TreeGrafter"/>
</dbReference>
<dbReference type="FunFam" id="3.50.50.60:FF:000521">
    <property type="entry name" value="FAD dependent oxidoreductase domain containing 2"/>
    <property type="match status" value="1"/>
</dbReference>
<comment type="caution">
    <text evidence="3">The sequence shown here is derived from an EMBL/GenBank/DDBJ whole genome shotgun (WGS) entry which is preliminary data.</text>
</comment>
<accession>A0AAU9VYB0</accession>
<evidence type="ECO:0000313" key="4">
    <source>
        <dbReference type="Proteomes" id="UP001159428"/>
    </source>
</evidence>
<keyword evidence="1" id="KW-0560">Oxidoreductase</keyword>
<dbReference type="Pfam" id="PF13738">
    <property type="entry name" value="Pyr_redox_3"/>
    <property type="match status" value="1"/>
</dbReference>
<dbReference type="PROSITE" id="PS51257">
    <property type="entry name" value="PROKAR_LIPOPROTEIN"/>
    <property type="match status" value="1"/>
</dbReference>
<dbReference type="PANTHER" id="PTHR43539:SF23">
    <property type="entry name" value="FAD-DEPENDENT OXIDOREDUCTASE DOMAIN-CONTAINING PROTEIN 2"/>
    <property type="match status" value="1"/>
</dbReference>
<dbReference type="InterPro" id="IPR036188">
    <property type="entry name" value="FAD/NAD-bd_sf"/>
</dbReference>
<dbReference type="AlphaFoldDB" id="A0AAU9VYB0"/>
<dbReference type="PANTHER" id="PTHR43539">
    <property type="entry name" value="FLAVIN-BINDING MONOOXYGENASE-LIKE PROTEIN (AFU_ORTHOLOGUE AFUA_4G09220)"/>
    <property type="match status" value="1"/>
</dbReference>
<keyword evidence="4" id="KW-1185">Reference proteome</keyword>
<dbReference type="GO" id="GO:0036503">
    <property type="term" value="P:ERAD pathway"/>
    <property type="evidence" value="ECO:0007669"/>
    <property type="project" value="TreeGrafter"/>
</dbReference>
<dbReference type="SUPFAM" id="SSF51905">
    <property type="entry name" value="FAD/NAD(P)-binding domain"/>
    <property type="match status" value="1"/>
</dbReference>
<keyword evidence="2" id="KW-0732">Signal</keyword>
<dbReference type="EMBL" id="CALNXJ010000005">
    <property type="protein sequence ID" value="CAH3039450.1"/>
    <property type="molecule type" value="Genomic_DNA"/>
</dbReference>
<protein>
    <recommendedName>
        <fullName evidence="5">FAD-dependent oxidoreductase domain-containing protein 2</fullName>
    </recommendedName>
</protein>
<reference evidence="3 4" key="1">
    <citation type="submission" date="2022-05" db="EMBL/GenBank/DDBJ databases">
        <authorList>
            <consortium name="Genoscope - CEA"/>
            <person name="William W."/>
        </authorList>
    </citation>
    <scope>NUCLEOTIDE SEQUENCE [LARGE SCALE GENOMIC DNA]</scope>
</reference>
<dbReference type="GO" id="GO:0004497">
    <property type="term" value="F:monooxygenase activity"/>
    <property type="evidence" value="ECO:0007669"/>
    <property type="project" value="TreeGrafter"/>
</dbReference>